<evidence type="ECO:0000256" key="7">
    <source>
        <dbReference type="SAM" id="MobiDB-lite"/>
    </source>
</evidence>
<name>A0A4Q1BUP8_TREME</name>
<dbReference type="GO" id="GO:0005874">
    <property type="term" value="C:microtubule"/>
    <property type="evidence" value="ECO:0007669"/>
    <property type="project" value="UniProtKB-KW"/>
</dbReference>
<evidence type="ECO:0000256" key="5">
    <source>
        <dbReference type="ARBA" id="ARBA00023175"/>
    </source>
</evidence>
<evidence type="ECO:0000313" key="8">
    <source>
        <dbReference type="EMBL" id="RXK41815.1"/>
    </source>
</evidence>
<feature type="compositionally biased region" description="Polar residues" evidence="7">
    <location>
        <begin position="658"/>
        <end position="676"/>
    </location>
</feature>
<comment type="caution">
    <text evidence="8">The sequence shown here is derived from an EMBL/GenBank/DDBJ whole genome shotgun (WGS) entry which is preliminary data.</text>
</comment>
<evidence type="ECO:0000256" key="6">
    <source>
        <dbReference type="SAM" id="Coils"/>
    </source>
</evidence>
<dbReference type="PANTHER" id="PTHR37739">
    <property type="entry name" value="KINESIN-LIKE PROTEIN KIN-12D"/>
    <property type="match status" value="1"/>
</dbReference>
<keyword evidence="1" id="KW-0493">Microtubule</keyword>
<organism evidence="8 9">
    <name type="scientific">Tremella mesenterica</name>
    <name type="common">Jelly fungus</name>
    <dbReference type="NCBI Taxonomy" id="5217"/>
    <lineage>
        <taxon>Eukaryota</taxon>
        <taxon>Fungi</taxon>
        <taxon>Dikarya</taxon>
        <taxon>Basidiomycota</taxon>
        <taxon>Agaricomycotina</taxon>
        <taxon>Tremellomycetes</taxon>
        <taxon>Tremellales</taxon>
        <taxon>Tremellaceae</taxon>
        <taxon>Tremella</taxon>
    </lineage>
</organism>
<dbReference type="InParanoid" id="A0A4Q1BUP8"/>
<feature type="region of interest" description="Disordered" evidence="7">
    <location>
        <begin position="635"/>
        <end position="737"/>
    </location>
</feature>
<feature type="compositionally biased region" description="Polar residues" evidence="7">
    <location>
        <begin position="212"/>
        <end position="221"/>
    </location>
</feature>
<dbReference type="AlphaFoldDB" id="A0A4Q1BUP8"/>
<keyword evidence="9" id="KW-1185">Reference proteome</keyword>
<protein>
    <submittedName>
        <fullName evidence="8">Uncharacterized protein</fullName>
    </submittedName>
</protein>
<dbReference type="GO" id="GO:0005524">
    <property type="term" value="F:ATP binding"/>
    <property type="evidence" value="ECO:0007669"/>
    <property type="project" value="UniProtKB-KW"/>
</dbReference>
<feature type="compositionally biased region" description="Polar residues" evidence="7">
    <location>
        <begin position="693"/>
        <end position="703"/>
    </location>
</feature>
<evidence type="ECO:0000256" key="4">
    <source>
        <dbReference type="ARBA" id="ARBA00023054"/>
    </source>
</evidence>
<dbReference type="VEuPathDB" id="FungiDB:TREMEDRAFT_60500"/>
<feature type="coiled-coil region" evidence="6">
    <location>
        <begin position="336"/>
        <end position="519"/>
    </location>
</feature>
<feature type="coiled-coil region" evidence="6">
    <location>
        <begin position="571"/>
        <end position="598"/>
    </location>
</feature>
<sequence length="856" mass="92663">MADRDVTSLPNRSAPGWATVNDSTTHPAPGQNNQPGPTVTTPPTRSLTNNPISSSPPPAPSPSNIITLNPNRPPVTVNPAPASTVHPTDDVAGRSQPKPPSPRTLAEAEGLMKAALSQMGYGPLANPGSTSLPATTTTLLNTTNSFPQPPANSISTTAPTHPTQLVFASSHPRNAAGFSAYAAFRPNMTVTLPPNATPANPPTTTIVPTRVSPVTNTTTSMDPAARTATGSPPRTNTADTVAAPTPPESADDIAVRAARAVQTASQGMQSTWDQISVLMESVTELSTINANLRHELANKQTDLNVRSAQIARIRQATEQHVRQLGEANQRQITALGAQSQREKEAMQKELAAVRARVDLEKASLKSELEKATQALKVPPEHILGLEARVKSADETAASLKENLRKRTAMMTKLEDEKRTELARIEEEKRKAVNEAEIRSKNAEATINRLRQLQTTLVTERESFRGAAETSKSEIETAKTELATVKKASEEKTHTLLDRIAQLENELGISKIAAEAKEKEYEQGLAEAIKEVEDNARKQHETLRSSLAVARAEKASIEKQFTAANESLLIQRKTHTDRVHRMEDEIRDLDKKIDTLRGVSREARRSSSVSIASPFLKSITIPAKASVSPRHIESTPVPIESTPSPHNFTAPRTIVTGPSPKQMTPANEDQASGSGISSVDHKQNRTDQEVVVDLSQSPALTSNKRPAEEPLFLSTEDEEGSTPVTVKRPRIDLASPSPRPIPSISQSHPIAPLHPASLRPLVSTNGTPASPTVDKETVIWARNNIKACFLSRAGGKYMCKMCFVVAARLARRDPNKPKPLLETQNPLPGQPTQDELVTHMMTHPDILKAWRAKKEKL</sequence>
<dbReference type="EMBL" id="SDIL01000005">
    <property type="protein sequence ID" value="RXK41815.1"/>
    <property type="molecule type" value="Genomic_DNA"/>
</dbReference>
<keyword evidence="3" id="KW-0067">ATP-binding</keyword>
<evidence type="ECO:0000256" key="1">
    <source>
        <dbReference type="ARBA" id="ARBA00022701"/>
    </source>
</evidence>
<evidence type="ECO:0000256" key="2">
    <source>
        <dbReference type="ARBA" id="ARBA00022741"/>
    </source>
</evidence>
<reference evidence="8 9" key="1">
    <citation type="submission" date="2016-06" db="EMBL/GenBank/DDBJ databases">
        <title>Evolution of pathogenesis and genome organization in the Tremellales.</title>
        <authorList>
            <person name="Cuomo C."/>
            <person name="Litvintseva A."/>
            <person name="Heitman J."/>
            <person name="Chen Y."/>
            <person name="Sun S."/>
            <person name="Springer D."/>
            <person name="Dromer F."/>
            <person name="Young S."/>
            <person name="Zeng Q."/>
            <person name="Chapman S."/>
            <person name="Gujja S."/>
            <person name="Saif S."/>
            <person name="Birren B."/>
        </authorList>
    </citation>
    <scope>NUCLEOTIDE SEQUENCE [LARGE SCALE GENOMIC DNA]</scope>
    <source>
        <strain evidence="8 9">ATCC 28783</strain>
    </source>
</reference>
<feature type="compositionally biased region" description="Polar residues" evidence="7">
    <location>
        <begin position="228"/>
        <end position="239"/>
    </location>
</feature>
<feature type="compositionally biased region" description="Polar residues" evidence="7">
    <location>
        <begin position="20"/>
        <end position="48"/>
    </location>
</feature>
<dbReference type="PANTHER" id="PTHR37739:SF16">
    <property type="entry name" value="KINESIN-LIKE PROTEIN"/>
    <property type="match status" value="1"/>
</dbReference>
<dbReference type="Proteomes" id="UP000289152">
    <property type="component" value="Unassembled WGS sequence"/>
</dbReference>
<gene>
    <name evidence="8" type="ORF">M231_00814</name>
</gene>
<keyword evidence="2" id="KW-0547">Nucleotide-binding</keyword>
<proteinExistence type="predicted"/>
<keyword evidence="5" id="KW-0505">Motor protein</keyword>
<feature type="compositionally biased region" description="Basic and acidic residues" evidence="7">
    <location>
        <begin position="678"/>
        <end position="687"/>
    </location>
</feature>
<dbReference type="STRING" id="5217.A0A4Q1BUP8"/>
<evidence type="ECO:0000256" key="3">
    <source>
        <dbReference type="ARBA" id="ARBA00022840"/>
    </source>
</evidence>
<keyword evidence="4 6" id="KW-0175">Coiled coil</keyword>
<evidence type="ECO:0000313" key="9">
    <source>
        <dbReference type="Proteomes" id="UP000289152"/>
    </source>
</evidence>
<dbReference type="InterPro" id="IPR044986">
    <property type="entry name" value="KIF15/KIN-12"/>
</dbReference>
<feature type="region of interest" description="Disordered" evidence="7">
    <location>
        <begin position="196"/>
        <end position="248"/>
    </location>
</feature>
<feature type="region of interest" description="Disordered" evidence="7">
    <location>
        <begin position="1"/>
        <end position="105"/>
    </location>
</feature>
<accession>A0A4Q1BUP8</accession>